<sequence>MEEADEKNVVNNLESYPRKLNLNAPLLSTRKPIGMKNLEMPRTNSSIRISRDFCERIPFSWEQSPGKPKEIESIRVGNRDDDDDTNGDLNFIPPPKLPPSRWFPATEDEIDNDQSDVIDVFSLGQSTDMVEPGDEIQIFGFEGLETEENFGSHSPNFMIQRFLPDAKALAASSSSSNSVLNNNSKNSIDFEDGRVFSRAISLRQSYDPTTKGCGLDIFFPWRMKPKPCGTKNPVILHQKPPIRCTRRQK</sequence>
<reference evidence="2" key="1">
    <citation type="journal article" date="2023" name="Nat. Plants">
        <title>Single-cell RNA sequencing provides a high-resolution roadmap for understanding the multicellular compartmentation of specialized metabolism.</title>
        <authorList>
            <person name="Sun S."/>
            <person name="Shen X."/>
            <person name="Li Y."/>
            <person name="Li Y."/>
            <person name="Wang S."/>
            <person name="Li R."/>
            <person name="Zhang H."/>
            <person name="Shen G."/>
            <person name="Guo B."/>
            <person name="Wei J."/>
            <person name="Xu J."/>
            <person name="St-Pierre B."/>
            <person name="Chen S."/>
            <person name="Sun C."/>
        </authorList>
    </citation>
    <scope>NUCLEOTIDE SEQUENCE [LARGE SCALE GENOMIC DNA]</scope>
</reference>
<evidence type="ECO:0000313" key="1">
    <source>
        <dbReference type="EMBL" id="KAI5663267.1"/>
    </source>
</evidence>
<dbReference type="EMBL" id="CM044705">
    <property type="protein sequence ID" value="KAI5663267.1"/>
    <property type="molecule type" value="Genomic_DNA"/>
</dbReference>
<keyword evidence="2" id="KW-1185">Reference proteome</keyword>
<dbReference type="Proteomes" id="UP001060085">
    <property type="component" value="Linkage Group LG05"/>
</dbReference>
<proteinExistence type="predicted"/>
<protein>
    <submittedName>
        <fullName evidence="1">Uncharacterized protein</fullName>
    </submittedName>
</protein>
<organism evidence="1 2">
    <name type="scientific">Catharanthus roseus</name>
    <name type="common">Madagascar periwinkle</name>
    <name type="synonym">Vinca rosea</name>
    <dbReference type="NCBI Taxonomy" id="4058"/>
    <lineage>
        <taxon>Eukaryota</taxon>
        <taxon>Viridiplantae</taxon>
        <taxon>Streptophyta</taxon>
        <taxon>Embryophyta</taxon>
        <taxon>Tracheophyta</taxon>
        <taxon>Spermatophyta</taxon>
        <taxon>Magnoliopsida</taxon>
        <taxon>eudicotyledons</taxon>
        <taxon>Gunneridae</taxon>
        <taxon>Pentapetalae</taxon>
        <taxon>asterids</taxon>
        <taxon>lamiids</taxon>
        <taxon>Gentianales</taxon>
        <taxon>Apocynaceae</taxon>
        <taxon>Rauvolfioideae</taxon>
        <taxon>Vinceae</taxon>
        <taxon>Catharanthinae</taxon>
        <taxon>Catharanthus</taxon>
    </lineage>
</organism>
<gene>
    <name evidence="1" type="ORF">M9H77_22590</name>
</gene>
<accession>A0ACC0AQI3</accession>
<comment type="caution">
    <text evidence="1">The sequence shown here is derived from an EMBL/GenBank/DDBJ whole genome shotgun (WGS) entry which is preliminary data.</text>
</comment>
<name>A0ACC0AQI3_CATRO</name>
<evidence type="ECO:0000313" key="2">
    <source>
        <dbReference type="Proteomes" id="UP001060085"/>
    </source>
</evidence>